<dbReference type="Pfam" id="PF01636">
    <property type="entry name" value="APH"/>
    <property type="match status" value="1"/>
</dbReference>
<protein>
    <recommendedName>
        <fullName evidence="1">Aminoglycoside phosphotransferase domain-containing protein</fullName>
    </recommendedName>
</protein>
<dbReference type="STRING" id="1890364.A0A2P6P0F8"/>
<dbReference type="SUPFAM" id="SSF56112">
    <property type="entry name" value="Protein kinase-like (PK-like)"/>
    <property type="match status" value="1"/>
</dbReference>
<dbReference type="Gene3D" id="3.30.200.20">
    <property type="entry name" value="Phosphorylase Kinase, domain 1"/>
    <property type="match status" value="1"/>
</dbReference>
<dbReference type="InParanoid" id="A0A2P6P0F8"/>
<dbReference type="InterPro" id="IPR002575">
    <property type="entry name" value="Aminoglycoside_PTrfase"/>
</dbReference>
<evidence type="ECO:0000313" key="2">
    <source>
        <dbReference type="EMBL" id="PRP89668.1"/>
    </source>
</evidence>
<dbReference type="Proteomes" id="UP000241769">
    <property type="component" value="Unassembled WGS sequence"/>
</dbReference>
<feature type="domain" description="Aminoglycoside phosphotransferase" evidence="1">
    <location>
        <begin position="23"/>
        <end position="256"/>
    </location>
</feature>
<reference evidence="2 3" key="1">
    <citation type="journal article" date="2018" name="Genome Biol. Evol.">
        <title>Multiple Roots of Fruiting Body Formation in Amoebozoa.</title>
        <authorList>
            <person name="Hillmann F."/>
            <person name="Forbes G."/>
            <person name="Novohradska S."/>
            <person name="Ferling I."/>
            <person name="Riege K."/>
            <person name="Groth M."/>
            <person name="Westermann M."/>
            <person name="Marz M."/>
            <person name="Spaller T."/>
            <person name="Winckler T."/>
            <person name="Schaap P."/>
            <person name="Glockner G."/>
        </authorList>
    </citation>
    <scope>NUCLEOTIDE SEQUENCE [LARGE SCALE GENOMIC DNA]</scope>
    <source>
        <strain evidence="2 3">Jena</strain>
    </source>
</reference>
<comment type="caution">
    <text evidence="2">The sequence shown here is derived from an EMBL/GenBank/DDBJ whole genome shotgun (WGS) entry which is preliminary data.</text>
</comment>
<name>A0A2P6P0F8_9EUKA</name>
<dbReference type="InterPro" id="IPR011009">
    <property type="entry name" value="Kinase-like_dom_sf"/>
</dbReference>
<dbReference type="OrthoDB" id="25129at2759"/>
<dbReference type="EMBL" id="MDYQ01000001">
    <property type="protein sequence ID" value="PRP89668.1"/>
    <property type="molecule type" value="Genomic_DNA"/>
</dbReference>
<evidence type="ECO:0000313" key="3">
    <source>
        <dbReference type="Proteomes" id="UP000241769"/>
    </source>
</evidence>
<keyword evidence="3" id="KW-1185">Reference proteome</keyword>
<accession>A0A2P6P0F8</accession>
<dbReference type="Gene3D" id="3.90.1200.10">
    <property type="match status" value="1"/>
</dbReference>
<proteinExistence type="predicted"/>
<organism evidence="2 3">
    <name type="scientific">Planoprotostelium fungivorum</name>
    <dbReference type="NCBI Taxonomy" id="1890364"/>
    <lineage>
        <taxon>Eukaryota</taxon>
        <taxon>Amoebozoa</taxon>
        <taxon>Evosea</taxon>
        <taxon>Variosea</taxon>
        <taxon>Cavosteliida</taxon>
        <taxon>Cavosteliaceae</taxon>
        <taxon>Planoprotostelium</taxon>
    </lineage>
</organism>
<dbReference type="AlphaFoldDB" id="A0A2P6P0F8"/>
<sequence>MPNITTAEALSEYLSNTPYAPRDITVLNGGHANITWRVTLPDNSTLIVKHAQSYAAAFPSMVIDVNRMDAEVASMRALQRANKEFQQLPIPTLIPKIIEYYQDEHLMLVEDFGEKCCTLKGFISEGRIHSDQVEVVGRTLSLFLEKLYQSAKSDESLQKIARDHLWAKDSSAHREHGQLNDVTTNSPEEKQDLLAAGKYMIERIGKDAGQLVMGDFWTGNILLRTSDDDRIVGLAVVDWEMIHYGPLSVELGQMCAEMFLLHHFKGASFNLLHSFLNPHFPSGNISDNQQLAREMIIQMGAHLSVWPRYVPWGTEEQMEQCKKIGLNLILWGWREEWKQVQEFFFPQSNRS</sequence>
<gene>
    <name evidence="2" type="ORF">PROFUN_00010</name>
</gene>
<evidence type="ECO:0000259" key="1">
    <source>
        <dbReference type="Pfam" id="PF01636"/>
    </source>
</evidence>